<feature type="compositionally biased region" description="Gly residues" evidence="11">
    <location>
        <begin position="72"/>
        <end position="87"/>
    </location>
</feature>
<dbReference type="OrthoDB" id="196131at2759"/>
<feature type="compositionally biased region" description="Polar residues" evidence="11">
    <location>
        <begin position="698"/>
        <end position="710"/>
    </location>
</feature>
<feature type="domain" description="DEAD-box RNA helicase Q" evidence="15">
    <location>
        <begin position="271"/>
        <end position="299"/>
    </location>
</feature>
<feature type="region of interest" description="Disordered" evidence="11">
    <location>
        <begin position="1"/>
        <end position="196"/>
    </location>
</feature>
<reference evidence="17" key="1">
    <citation type="journal article" date="2017" name="bioRxiv">
        <title>Comparative analysis of the genomes of Stylophora pistillata and Acropora digitifera provides evidence for extensive differences between species of corals.</title>
        <authorList>
            <person name="Voolstra C.R."/>
            <person name="Li Y."/>
            <person name="Liew Y.J."/>
            <person name="Baumgarten S."/>
            <person name="Zoccola D."/>
            <person name="Flot J.-F."/>
            <person name="Tambutte S."/>
            <person name="Allemand D."/>
            <person name="Aranda M."/>
        </authorList>
    </citation>
    <scope>NUCLEOTIDE SEQUENCE [LARGE SCALE GENOMIC DNA]</scope>
</reference>
<dbReference type="PANTHER" id="PTHR47958">
    <property type="entry name" value="ATP-DEPENDENT RNA HELICASE DBP3"/>
    <property type="match status" value="1"/>
</dbReference>
<feature type="compositionally biased region" description="Gly residues" evidence="11">
    <location>
        <begin position="17"/>
        <end position="27"/>
    </location>
</feature>
<feature type="region of interest" description="Disordered" evidence="11">
    <location>
        <begin position="698"/>
        <end position="721"/>
    </location>
</feature>
<dbReference type="CDD" id="cd18787">
    <property type="entry name" value="SF2_C_DEAD"/>
    <property type="match status" value="1"/>
</dbReference>
<dbReference type="InterPro" id="IPR000629">
    <property type="entry name" value="RNA-helicase_DEAD-box_CS"/>
</dbReference>
<dbReference type="PROSITE" id="PS51194">
    <property type="entry name" value="HELICASE_CTER"/>
    <property type="match status" value="1"/>
</dbReference>
<feature type="compositionally biased region" description="Polar residues" evidence="11">
    <location>
        <begin position="53"/>
        <end position="71"/>
    </location>
</feature>
<dbReference type="InterPro" id="IPR011545">
    <property type="entry name" value="DEAD/DEAH_box_helicase_dom"/>
</dbReference>
<keyword evidence="6 10" id="KW-0067">ATP-binding</keyword>
<sequence length="721" mass="76807">MADDWEDGSSTTTSFSGGFGASKGRGLGTWSSNDNSIDEAPRRKGFGRGGFGSTNTDSATTNGFDSGSQSAFGGGRGFGRGGGGFGGSSDSERPAARGVGSSGGGFGNRSGGFGRSGGGFGNGTNDEPQENGGGFGAKKRGGFREGGGGFSGGDDGEDGGGRGGGFSSSSGSRSCGEEGHFARDYPKKGSGGGGGGRGCHNCGEEGHFARDCPNKEPDENRPGPVTYVPPEPSEDDEEIYRTIERGINFDKYDEIPVEVTGKGKEAIIPIQTFQEANLRNLLLENVQKAKYTKPTPVQKYAIPTIIAGRDVMACAQTGSGKTAAFLLPAMSGILNSGLTSSELSGIQTPQGLCISPTRELASQIYNEARKFSKGTMLKPVCIYGGVSVSHQLRQVQRGCNFLVATPGRLKHFVEGGQVSLEKIQYLILDEADRMLDMGFEGDIRKIVETLGMPEKTERQTLMFSATFPEEIQRLAGDFLNDYLFLTVGRVGGTTSDIQQTILDVPEDQKQEKLTELLSCSGTDRTLVFVESKRRADFLASLLSQEGFPTTSIHGDRLQQQREEALRDFREGRCPVLIATNVAARGLDIDDVKHVVNFDLPNEIEEFVHRIGRTGRIGHEGKATTFFQKGKDDRIARALVKILSDASQEVPEWLEEIAESAVGTSYGPAGGRFASRDTRKQFGNSDGWGGVWNSEEANTQTNSQINGTAAWSSGGGTDEEVW</sequence>
<evidence type="ECO:0000313" key="16">
    <source>
        <dbReference type="EMBL" id="PFX30085.1"/>
    </source>
</evidence>
<dbReference type="SUPFAM" id="SSF52540">
    <property type="entry name" value="P-loop containing nucleoside triphosphate hydrolases"/>
    <property type="match status" value="1"/>
</dbReference>
<dbReference type="FunFam" id="3.40.50.300:FF:000008">
    <property type="entry name" value="ATP-dependent RNA helicase RhlB"/>
    <property type="match status" value="1"/>
</dbReference>
<dbReference type="EC" id="3.6.4.13" evidence="2"/>
<dbReference type="PROSITE" id="PS00039">
    <property type="entry name" value="DEAD_ATP_HELICASE"/>
    <property type="match status" value="1"/>
</dbReference>
<dbReference type="SMART" id="SM00487">
    <property type="entry name" value="DEXDc"/>
    <property type="match status" value="1"/>
</dbReference>
<dbReference type="FunFam" id="3.40.50.300:FF:000397">
    <property type="entry name" value="Probable ATP-dependent RNA helicase DDX4"/>
    <property type="match status" value="1"/>
</dbReference>
<feature type="domain" description="CCHC-type" evidence="12">
    <location>
        <begin position="199"/>
        <end position="214"/>
    </location>
</feature>
<dbReference type="STRING" id="50429.A0A2B4SNV4"/>
<dbReference type="SUPFAM" id="SSF57756">
    <property type="entry name" value="Retrovirus zinc finger-like domains"/>
    <property type="match status" value="1"/>
</dbReference>
<comment type="similarity">
    <text evidence="1">Belongs to the DEAD box helicase family. DDX4/VASA subfamily.</text>
</comment>
<dbReference type="Pfam" id="PF00270">
    <property type="entry name" value="DEAD"/>
    <property type="match status" value="1"/>
</dbReference>
<evidence type="ECO:0000256" key="5">
    <source>
        <dbReference type="ARBA" id="ARBA00022806"/>
    </source>
</evidence>
<feature type="compositionally biased region" description="Gly residues" evidence="11">
    <location>
        <begin position="100"/>
        <end position="122"/>
    </location>
</feature>
<evidence type="ECO:0000259" key="14">
    <source>
        <dbReference type="PROSITE" id="PS51194"/>
    </source>
</evidence>
<protein>
    <recommendedName>
        <fullName evidence="2">RNA helicase</fullName>
        <ecNumber evidence="2">3.6.4.13</ecNumber>
    </recommendedName>
</protein>
<proteinExistence type="inferred from homology"/>
<dbReference type="Pfam" id="PF00098">
    <property type="entry name" value="zf-CCHC"/>
    <property type="match status" value="1"/>
</dbReference>
<accession>A0A2B4SNV4</accession>
<keyword evidence="8" id="KW-0863">Zinc-finger</keyword>
<dbReference type="SMART" id="SM00343">
    <property type="entry name" value="ZnF_C2HC"/>
    <property type="match status" value="2"/>
</dbReference>
<evidence type="ECO:0000256" key="8">
    <source>
        <dbReference type="PROSITE-ProRule" id="PRU00047"/>
    </source>
</evidence>
<dbReference type="InterPro" id="IPR036875">
    <property type="entry name" value="Znf_CCHC_sf"/>
</dbReference>
<dbReference type="GO" id="GO:0016787">
    <property type="term" value="F:hydrolase activity"/>
    <property type="evidence" value="ECO:0007669"/>
    <property type="project" value="UniProtKB-KW"/>
</dbReference>
<dbReference type="Gene3D" id="4.10.60.10">
    <property type="entry name" value="Zinc finger, CCHC-type"/>
    <property type="match status" value="1"/>
</dbReference>
<evidence type="ECO:0000256" key="10">
    <source>
        <dbReference type="RuleBase" id="RU000492"/>
    </source>
</evidence>
<feature type="short sequence motif" description="Q motif" evidence="9">
    <location>
        <begin position="271"/>
        <end position="299"/>
    </location>
</feature>
<feature type="compositionally biased region" description="Gly residues" evidence="11">
    <location>
        <begin position="144"/>
        <end position="153"/>
    </location>
</feature>
<evidence type="ECO:0000259" key="13">
    <source>
        <dbReference type="PROSITE" id="PS51192"/>
    </source>
</evidence>
<dbReference type="AlphaFoldDB" id="A0A2B4SNV4"/>
<comment type="caution">
    <text evidence="16">The sequence shown here is derived from an EMBL/GenBank/DDBJ whole genome shotgun (WGS) entry which is preliminary data.</text>
</comment>
<dbReference type="PROSITE" id="PS50158">
    <property type="entry name" value="ZF_CCHC"/>
    <property type="match status" value="1"/>
</dbReference>
<evidence type="ECO:0000259" key="12">
    <source>
        <dbReference type="PROSITE" id="PS50158"/>
    </source>
</evidence>
<organism evidence="16 17">
    <name type="scientific">Stylophora pistillata</name>
    <name type="common">Smooth cauliflower coral</name>
    <dbReference type="NCBI Taxonomy" id="50429"/>
    <lineage>
        <taxon>Eukaryota</taxon>
        <taxon>Metazoa</taxon>
        <taxon>Cnidaria</taxon>
        <taxon>Anthozoa</taxon>
        <taxon>Hexacorallia</taxon>
        <taxon>Scleractinia</taxon>
        <taxon>Astrocoeniina</taxon>
        <taxon>Pocilloporidae</taxon>
        <taxon>Stylophora</taxon>
    </lineage>
</organism>
<keyword evidence="8" id="KW-0862">Zinc</keyword>
<dbReference type="InterPro" id="IPR001650">
    <property type="entry name" value="Helicase_C-like"/>
</dbReference>
<dbReference type="InterPro" id="IPR014001">
    <property type="entry name" value="Helicase_ATP-bd"/>
</dbReference>
<name>A0A2B4SNV4_STYPI</name>
<keyword evidence="3 10" id="KW-0547">Nucleotide-binding</keyword>
<dbReference type="CDD" id="cd18052">
    <property type="entry name" value="DEADc_DDX4"/>
    <property type="match status" value="1"/>
</dbReference>
<evidence type="ECO:0000256" key="3">
    <source>
        <dbReference type="ARBA" id="ARBA00022741"/>
    </source>
</evidence>
<evidence type="ECO:0000259" key="15">
    <source>
        <dbReference type="PROSITE" id="PS51195"/>
    </source>
</evidence>
<comment type="catalytic activity">
    <reaction evidence="7">
        <text>ATP + H2O = ADP + phosphate + H(+)</text>
        <dbReference type="Rhea" id="RHEA:13065"/>
        <dbReference type="ChEBI" id="CHEBI:15377"/>
        <dbReference type="ChEBI" id="CHEBI:15378"/>
        <dbReference type="ChEBI" id="CHEBI:30616"/>
        <dbReference type="ChEBI" id="CHEBI:43474"/>
        <dbReference type="ChEBI" id="CHEBI:456216"/>
        <dbReference type="EC" id="3.6.4.13"/>
    </reaction>
</comment>
<dbReference type="Pfam" id="PF00271">
    <property type="entry name" value="Helicase_C"/>
    <property type="match status" value="1"/>
</dbReference>
<dbReference type="GO" id="GO:0005524">
    <property type="term" value="F:ATP binding"/>
    <property type="evidence" value="ECO:0007669"/>
    <property type="project" value="UniProtKB-KW"/>
</dbReference>
<dbReference type="EMBL" id="LSMT01000056">
    <property type="protein sequence ID" value="PFX30085.1"/>
    <property type="molecule type" value="Genomic_DNA"/>
</dbReference>
<dbReference type="Gene3D" id="3.40.50.300">
    <property type="entry name" value="P-loop containing nucleotide triphosphate hydrolases"/>
    <property type="match status" value="2"/>
</dbReference>
<evidence type="ECO:0000256" key="9">
    <source>
        <dbReference type="PROSITE-ProRule" id="PRU00552"/>
    </source>
</evidence>
<evidence type="ECO:0000313" key="17">
    <source>
        <dbReference type="Proteomes" id="UP000225706"/>
    </source>
</evidence>
<dbReference type="InterPro" id="IPR001878">
    <property type="entry name" value="Znf_CCHC"/>
</dbReference>
<dbReference type="InterPro" id="IPR027417">
    <property type="entry name" value="P-loop_NTPase"/>
</dbReference>
<evidence type="ECO:0000256" key="11">
    <source>
        <dbReference type="SAM" id="MobiDB-lite"/>
    </source>
</evidence>
<keyword evidence="4 10" id="KW-0378">Hydrolase</keyword>
<evidence type="ECO:0000256" key="4">
    <source>
        <dbReference type="ARBA" id="ARBA00022801"/>
    </source>
</evidence>
<gene>
    <name evidence="16" type="primary">ddx4</name>
    <name evidence="16" type="ORF">AWC38_SpisGene5133</name>
</gene>
<dbReference type="PROSITE" id="PS51195">
    <property type="entry name" value="Q_MOTIF"/>
    <property type="match status" value="1"/>
</dbReference>
<keyword evidence="17" id="KW-1185">Reference proteome</keyword>
<keyword evidence="5 10" id="KW-0347">Helicase</keyword>
<feature type="compositionally biased region" description="Basic and acidic residues" evidence="11">
    <location>
        <begin position="175"/>
        <end position="187"/>
    </location>
</feature>
<feature type="region of interest" description="Disordered" evidence="11">
    <location>
        <begin position="213"/>
        <end position="235"/>
    </location>
</feature>
<evidence type="ECO:0000256" key="1">
    <source>
        <dbReference type="ARBA" id="ARBA00010132"/>
    </source>
</evidence>
<evidence type="ECO:0000256" key="2">
    <source>
        <dbReference type="ARBA" id="ARBA00012552"/>
    </source>
</evidence>
<evidence type="ECO:0000256" key="7">
    <source>
        <dbReference type="ARBA" id="ARBA00047984"/>
    </source>
</evidence>
<feature type="domain" description="Helicase C-terminal" evidence="14">
    <location>
        <begin position="496"/>
        <end position="657"/>
    </location>
</feature>
<dbReference type="Proteomes" id="UP000225706">
    <property type="component" value="Unassembled WGS sequence"/>
</dbReference>
<dbReference type="PROSITE" id="PS51192">
    <property type="entry name" value="HELICASE_ATP_BIND_1"/>
    <property type="match status" value="1"/>
</dbReference>
<dbReference type="GO" id="GO:0003724">
    <property type="term" value="F:RNA helicase activity"/>
    <property type="evidence" value="ECO:0007669"/>
    <property type="project" value="UniProtKB-EC"/>
</dbReference>
<dbReference type="GO" id="GO:0008270">
    <property type="term" value="F:zinc ion binding"/>
    <property type="evidence" value="ECO:0007669"/>
    <property type="project" value="UniProtKB-KW"/>
</dbReference>
<dbReference type="GO" id="GO:0003676">
    <property type="term" value="F:nucleic acid binding"/>
    <property type="evidence" value="ECO:0007669"/>
    <property type="project" value="InterPro"/>
</dbReference>
<feature type="domain" description="Helicase ATP-binding" evidence="13">
    <location>
        <begin position="302"/>
        <end position="485"/>
    </location>
</feature>
<evidence type="ECO:0000256" key="6">
    <source>
        <dbReference type="ARBA" id="ARBA00022840"/>
    </source>
</evidence>
<keyword evidence="8" id="KW-0479">Metal-binding</keyword>
<dbReference type="SMART" id="SM00490">
    <property type="entry name" value="HELICc"/>
    <property type="match status" value="1"/>
</dbReference>
<dbReference type="InterPro" id="IPR014014">
    <property type="entry name" value="RNA_helicase_DEAD_Q_motif"/>
</dbReference>